<keyword evidence="3 12" id="KW-0723">Serine/threonine-protein kinase</keyword>
<dbReference type="PROSITE" id="PS00108">
    <property type="entry name" value="PROTEIN_KINASE_ST"/>
    <property type="match status" value="1"/>
</dbReference>
<organism evidence="15 16">
    <name type="scientific">Euplotes crassus</name>
    <dbReference type="NCBI Taxonomy" id="5936"/>
    <lineage>
        <taxon>Eukaryota</taxon>
        <taxon>Sar</taxon>
        <taxon>Alveolata</taxon>
        <taxon>Ciliophora</taxon>
        <taxon>Intramacronucleata</taxon>
        <taxon>Spirotrichea</taxon>
        <taxon>Hypotrichia</taxon>
        <taxon>Euplotida</taxon>
        <taxon>Euplotidae</taxon>
        <taxon>Moneuplotes</taxon>
    </lineage>
</organism>
<name>A0AAD1XKD2_EUPCR</name>
<keyword evidence="5" id="KW-0808">Transferase</keyword>
<keyword evidence="7" id="KW-0418">Kinase</keyword>
<dbReference type="EMBL" id="CAMPGE010015684">
    <property type="protein sequence ID" value="CAI2374293.1"/>
    <property type="molecule type" value="Genomic_DNA"/>
</dbReference>
<sequence length="340" mass="39204">MDFEERKLTIDDFSLLKVVGKGSYGTVMLARKDDTDEVLAIKMLEKSDLKKRRQEVHIMSERTILETIDHPFIVSLRYAFQNSEKLYFCLEFCPGGELFYHLQRVESFNEEVARFYSAQMILALEHLHKHNVIYRDLKPENVLINTDGYIKLTDFGLAKENIVTDKDAQSFCGTPEYLAPEILLRKGHGKPVDWWSLGSIIYEMIVGLPPFYQNDDKDKLFKDIKYGEPEYPEEMSPACKDLLQGLFKKDPGERLGGSKSNADEIKSHPWYSQVDWEIIKEKKIIPPFKPDLDSDDDTKYIDSEFTDMLPIDSAADGAVLDSGSLTWKDFSFDSNKMMTD</sequence>
<gene>
    <name evidence="15" type="ORF">ECRASSUSDP1_LOCUS15645</name>
</gene>
<evidence type="ECO:0000313" key="16">
    <source>
        <dbReference type="Proteomes" id="UP001295684"/>
    </source>
</evidence>
<dbReference type="AlphaFoldDB" id="A0AAD1XKD2"/>
<evidence type="ECO:0000256" key="10">
    <source>
        <dbReference type="ARBA" id="ARBA00048679"/>
    </source>
</evidence>
<evidence type="ECO:0000256" key="12">
    <source>
        <dbReference type="RuleBase" id="RU000304"/>
    </source>
</evidence>
<dbReference type="PROSITE" id="PS00107">
    <property type="entry name" value="PROTEIN_KINASE_ATP"/>
    <property type="match status" value="1"/>
</dbReference>
<evidence type="ECO:0000256" key="11">
    <source>
        <dbReference type="PROSITE-ProRule" id="PRU10141"/>
    </source>
</evidence>
<evidence type="ECO:0000256" key="7">
    <source>
        <dbReference type="ARBA" id="ARBA00022777"/>
    </source>
</evidence>
<evidence type="ECO:0000256" key="5">
    <source>
        <dbReference type="ARBA" id="ARBA00022679"/>
    </source>
</evidence>
<dbReference type="InterPro" id="IPR000719">
    <property type="entry name" value="Prot_kinase_dom"/>
</dbReference>
<evidence type="ECO:0000256" key="1">
    <source>
        <dbReference type="ARBA" id="ARBA00009903"/>
    </source>
</evidence>
<evidence type="ECO:0000256" key="2">
    <source>
        <dbReference type="ARBA" id="ARBA00012513"/>
    </source>
</evidence>
<evidence type="ECO:0000256" key="4">
    <source>
        <dbReference type="ARBA" id="ARBA00022553"/>
    </source>
</evidence>
<dbReference type="GO" id="GO:0004674">
    <property type="term" value="F:protein serine/threonine kinase activity"/>
    <property type="evidence" value="ECO:0007669"/>
    <property type="project" value="UniProtKB-KW"/>
</dbReference>
<dbReference type="Pfam" id="PF00069">
    <property type="entry name" value="Pkinase"/>
    <property type="match status" value="1"/>
</dbReference>
<dbReference type="InterPro" id="IPR017441">
    <property type="entry name" value="Protein_kinase_ATP_BS"/>
</dbReference>
<dbReference type="PROSITE" id="PS51285">
    <property type="entry name" value="AGC_KINASE_CTER"/>
    <property type="match status" value="1"/>
</dbReference>
<comment type="catalytic activity">
    <reaction evidence="9">
        <text>L-threonyl-[protein] + ATP = O-phospho-L-threonyl-[protein] + ADP + H(+)</text>
        <dbReference type="Rhea" id="RHEA:46608"/>
        <dbReference type="Rhea" id="RHEA-COMP:11060"/>
        <dbReference type="Rhea" id="RHEA-COMP:11605"/>
        <dbReference type="ChEBI" id="CHEBI:15378"/>
        <dbReference type="ChEBI" id="CHEBI:30013"/>
        <dbReference type="ChEBI" id="CHEBI:30616"/>
        <dbReference type="ChEBI" id="CHEBI:61977"/>
        <dbReference type="ChEBI" id="CHEBI:456216"/>
        <dbReference type="EC" id="2.7.11.1"/>
    </reaction>
</comment>
<dbReference type="GO" id="GO:0005524">
    <property type="term" value="F:ATP binding"/>
    <property type="evidence" value="ECO:0007669"/>
    <property type="project" value="UniProtKB-UniRule"/>
</dbReference>
<dbReference type="Pfam" id="PF00433">
    <property type="entry name" value="Pkinase_C"/>
    <property type="match status" value="1"/>
</dbReference>
<dbReference type="InterPro" id="IPR000961">
    <property type="entry name" value="AGC-kinase_C"/>
</dbReference>
<dbReference type="PANTHER" id="PTHR24351">
    <property type="entry name" value="RIBOSOMAL PROTEIN S6 KINASE"/>
    <property type="match status" value="1"/>
</dbReference>
<dbReference type="CDD" id="cd05123">
    <property type="entry name" value="STKc_AGC"/>
    <property type="match status" value="1"/>
</dbReference>
<dbReference type="Proteomes" id="UP001295684">
    <property type="component" value="Unassembled WGS sequence"/>
</dbReference>
<keyword evidence="8 11" id="KW-0067">ATP-binding</keyword>
<reference evidence="15" key="1">
    <citation type="submission" date="2023-07" db="EMBL/GenBank/DDBJ databases">
        <authorList>
            <consortium name="AG Swart"/>
            <person name="Singh M."/>
            <person name="Singh A."/>
            <person name="Seah K."/>
            <person name="Emmerich C."/>
        </authorList>
    </citation>
    <scope>NUCLEOTIDE SEQUENCE</scope>
    <source>
        <strain evidence="15">DP1</strain>
    </source>
</reference>
<dbReference type="FunFam" id="3.30.200.20:FF:000524">
    <property type="entry name" value="Non-specific serine/threonine protein kinase"/>
    <property type="match status" value="1"/>
</dbReference>
<keyword evidence="4" id="KW-0597">Phosphoprotein</keyword>
<proteinExistence type="inferred from homology"/>
<protein>
    <recommendedName>
        <fullName evidence="2">non-specific serine/threonine protein kinase</fullName>
        <ecNumber evidence="2">2.7.11.1</ecNumber>
    </recommendedName>
</protein>
<feature type="domain" description="Protein kinase" evidence="13">
    <location>
        <begin position="13"/>
        <end position="271"/>
    </location>
</feature>
<dbReference type="SMART" id="SM00220">
    <property type="entry name" value="S_TKc"/>
    <property type="match status" value="1"/>
</dbReference>
<dbReference type="SUPFAM" id="SSF56112">
    <property type="entry name" value="Protein kinase-like (PK-like)"/>
    <property type="match status" value="1"/>
</dbReference>
<comment type="catalytic activity">
    <reaction evidence="10">
        <text>L-seryl-[protein] + ATP = O-phospho-L-seryl-[protein] + ADP + H(+)</text>
        <dbReference type="Rhea" id="RHEA:17989"/>
        <dbReference type="Rhea" id="RHEA-COMP:9863"/>
        <dbReference type="Rhea" id="RHEA-COMP:11604"/>
        <dbReference type="ChEBI" id="CHEBI:15378"/>
        <dbReference type="ChEBI" id="CHEBI:29999"/>
        <dbReference type="ChEBI" id="CHEBI:30616"/>
        <dbReference type="ChEBI" id="CHEBI:83421"/>
        <dbReference type="ChEBI" id="CHEBI:456216"/>
        <dbReference type="EC" id="2.7.11.1"/>
    </reaction>
</comment>
<dbReference type="InterPro" id="IPR045270">
    <property type="entry name" value="STKc_AGC"/>
</dbReference>
<dbReference type="InterPro" id="IPR011009">
    <property type="entry name" value="Kinase-like_dom_sf"/>
</dbReference>
<dbReference type="InterPro" id="IPR008271">
    <property type="entry name" value="Ser/Thr_kinase_AS"/>
</dbReference>
<evidence type="ECO:0000259" key="14">
    <source>
        <dbReference type="PROSITE" id="PS51285"/>
    </source>
</evidence>
<accession>A0AAD1XKD2</accession>
<evidence type="ECO:0000256" key="6">
    <source>
        <dbReference type="ARBA" id="ARBA00022741"/>
    </source>
</evidence>
<dbReference type="InterPro" id="IPR017892">
    <property type="entry name" value="Pkinase_C"/>
</dbReference>
<evidence type="ECO:0000256" key="3">
    <source>
        <dbReference type="ARBA" id="ARBA00022527"/>
    </source>
</evidence>
<dbReference type="EC" id="2.7.11.1" evidence="2"/>
<keyword evidence="6 11" id="KW-0547">Nucleotide-binding</keyword>
<comment type="similarity">
    <text evidence="1">Belongs to the protein kinase superfamily. AGC Ser/Thr protein kinase family.</text>
</comment>
<evidence type="ECO:0000259" key="13">
    <source>
        <dbReference type="PROSITE" id="PS50011"/>
    </source>
</evidence>
<evidence type="ECO:0000256" key="8">
    <source>
        <dbReference type="ARBA" id="ARBA00022840"/>
    </source>
</evidence>
<dbReference type="Gene3D" id="1.10.510.10">
    <property type="entry name" value="Transferase(Phosphotransferase) domain 1"/>
    <property type="match status" value="1"/>
</dbReference>
<dbReference type="FunFam" id="1.10.510.10:FF:000008">
    <property type="entry name" value="Non-specific serine/threonine protein kinase"/>
    <property type="match status" value="1"/>
</dbReference>
<feature type="domain" description="AGC-kinase C-terminal" evidence="14">
    <location>
        <begin position="272"/>
        <end position="340"/>
    </location>
</feature>
<dbReference type="Gene3D" id="3.30.200.20">
    <property type="entry name" value="Phosphorylase Kinase, domain 1"/>
    <property type="match status" value="1"/>
</dbReference>
<evidence type="ECO:0000256" key="9">
    <source>
        <dbReference type="ARBA" id="ARBA00047899"/>
    </source>
</evidence>
<evidence type="ECO:0000313" key="15">
    <source>
        <dbReference type="EMBL" id="CAI2374293.1"/>
    </source>
</evidence>
<dbReference type="SMART" id="SM00133">
    <property type="entry name" value="S_TK_X"/>
    <property type="match status" value="1"/>
</dbReference>
<feature type="binding site" evidence="11">
    <location>
        <position position="42"/>
    </location>
    <ligand>
        <name>ATP</name>
        <dbReference type="ChEBI" id="CHEBI:30616"/>
    </ligand>
</feature>
<comment type="caution">
    <text evidence="15">The sequence shown here is derived from an EMBL/GenBank/DDBJ whole genome shotgun (WGS) entry which is preliminary data.</text>
</comment>
<keyword evidence="16" id="KW-1185">Reference proteome</keyword>
<dbReference type="PROSITE" id="PS50011">
    <property type="entry name" value="PROTEIN_KINASE_DOM"/>
    <property type="match status" value="1"/>
</dbReference>